<evidence type="ECO:0000256" key="7">
    <source>
        <dbReference type="SAM" id="Coils"/>
    </source>
</evidence>
<gene>
    <name evidence="9" type="ORF">AbraCBS73388_003469</name>
</gene>
<dbReference type="EC" id="3.4.19.12" evidence="2"/>
<keyword evidence="5" id="KW-0378">Hydrolase</keyword>
<dbReference type="PANTHER" id="PTHR13367">
    <property type="entry name" value="UBIQUITIN THIOESTERASE"/>
    <property type="match status" value="1"/>
</dbReference>
<proteinExistence type="predicted"/>
<feature type="domain" description="DUF6606" evidence="8">
    <location>
        <begin position="10"/>
        <end position="279"/>
    </location>
</feature>
<dbReference type="InterPro" id="IPR046541">
    <property type="entry name" value="DUF6606"/>
</dbReference>
<keyword evidence="4" id="KW-0833">Ubl conjugation pathway</keyword>
<dbReference type="Proteomes" id="UP001143548">
    <property type="component" value="Unassembled WGS sequence"/>
</dbReference>
<evidence type="ECO:0000313" key="10">
    <source>
        <dbReference type="Proteomes" id="UP001143548"/>
    </source>
</evidence>
<dbReference type="GO" id="GO:0004843">
    <property type="term" value="F:cysteine-type deubiquitinase activity"/>
    <property type="evidence" value="ECO:0007669"/>
    <property type="project" value="UniProtKB-EC"/>
</dbReference>
<sequence>MSDTQTLKDVFNHIAFPPKLPGRKDPEPEKVERDLVIRLRHAVEILHNVADDASKRVWQSITATLDTCNAVNENGMVNKVALLDALGRVHSGEAVIVHVGEQNAALLIQMPQSADHVVIEAFETSPSAEQTLAASSLQWTFPGTAVSLPVEEFTNPTLQASLTDFLERTSTEELEQFAAKARKAGKEVVERRDTADPAIITDFLITLLGVNGRHICPPALQKRVKDDVCWDNAELPWRRSPFWLTLRVSIQRLLYLHLGSDIGRLQYKFLLCIVLAQLLGNLVDRRVLEPEQWCWLNTKLCRRLAKLETERQTSSAAVRTLHAHLSRDLDPICQQYVTAARNAVNVEWEAFKKRTKRKIPHLPPYAEDRDCYLSLPNSISYLEKVLGLSRTSVRRPLNVIPTDLVETIGKATDDQFVSLAQQYSAIAKAELDIELGDEQNAKSKEESAELCIRIAHQMERYLDLVGQSHEQDQEQMSVLILNVFELWVAMDKCATVAYPLLCEYHPAFCPELLDVILLSRLSDLERLNKIQTYLQDRCTAASRGEMTIFTNPSPKCFADRFLELPIGRDLAQLQENIEAASAAARNRKESELTDVNEEFKSLTEAKDDSVCTQRRYSDGTHDIRGCRHCYYIRSRRRLKIAVHEDYLPTDYRMYEKRAIVFELGIPKAFAAYRSATWTIVNRIGPAKDARGADLPELLLRDYTPLSKYMKTKSSGGLSLASRTKSHLGTHYKWKVLPASTKNVLRESGLNFFYYDSDRRIWVNDKPEPLTFAHHFVISLPPDLPFAAFYSSSSFTPDGQGPSSYEAIANLRECPPTVTVHEFLAHQTLMSGKYRRWLSILTELRSSNVNFSSLDAMALLRHLALQVGPRSQDDDPLRVVHNVFNDLGFCRRLIEQIDQHASRIAPNWREVMYMETLLTLAIQVYNLGCQASRAEAEPLLLKIRDTTLNWINHLRAETRNALEVDVAERAARYCVLAALLCRRTFLPLADVGHALNSESFQCFIEATLAMQESVVVDMKTFDGFTRNILVRDMKASVRLQPIVQRAVKLHPESITSAINNVWPTSTVRNFTSWSTLPQAHDLWVTAESMATEHTVPQVFHLHLMEGHLLIDGKPLGKLPADIRDSETLKELLGNQRLTAYPSDRPGMSYTLTIDKEGHQIHLGRRGQDLIIQATVNGKVLEHVPRTIFGEEQNADLPIPLVRDCVHWLDLGSGILEARRMPVIWRMRPGNWKVNIRTRKALRSTSTLVDPFCQLATTVARIFLHFEEPSMLTIYQPYRGTLSVELKRMNLRFHVNEKRKLLKCEQLGAEIDPDQDAGTFYGLESMLVLRNVHNRSQRSIITPLGRKRCRRFGIHVQVRKDNDGDYGRYMIDHVLGRVHGPTEPLLLYTLAELHALTSFVIPDPLTNRTGTEEALSILQSAYSQPWIPVDSGVINMLQDISHLTPLR</sequence>
<dbReference type="Pfam" id="PF20255">
    <property type="entry name" value="DUF6606"/>
    <property type="match status" value="1"/>
</dbReference>
<dbReference type="InterPro" id="IPR051346">
    <property type="entry name" value="OTU_Deubiquitinase"/>
</dbReference>
<reference evidence="9" key="1">
    <citation type="submission" date="2022-07" db="EMBL/GenBank/DDBJ databases">
        <title>Taxonomy of Aspergillus series Nigri: significant species reduction supported by multi-species coalescent approaches.</title>
        <authorList>
            <person name="Bian C."/>
            <person name="Kusuya Y."/>
            <person name="Sklenar F."/>
            <person name="D'hooge E."/>
            <person name="Yaguchi T."/>
            <person name="Takahashi H."/>
            <person name="Hubka V."/>
        </authorList>
    </citation>
    <scope>NUCLEOTIDE SEQUENCE</scope>
    <source>
        <strain evidence="9">CBS 733.88</strain>
    </source>
</reference>
<feature type="coiled-coil region" evidence="7">
    <location>
        <begin position="570"/>
        <end position="605"/>
    </location>
</feature>
<evidence type="ECO:0000256" key="2">
    <source>
        <dbReference type="ARBA" id="ARBA00012759"/>
    </source>
</evidence>
<evidence type="ECO:0000256" key="4">
    <source>
        <dbReference type="ARBA" id="ARBA00022786"/>
    </source>
</evidence>
<comment type="catalytic activity">
    <reaction evidence="1">
        <text>Thiol-dependent hydrolysis of ester, thioester, amide, peptide and isopeptide bonds formed by the C-terminal Gly of ubiquitin (a 76-residue protein attached to proteins as an intracellular targeting signal).</text>
        <dbReference type="EC" id="3.4.19.12"/>
    </reaction>
</comment>
<protein>
    <recommendedName>
        <fullName evidence="2">ubiquitinyl hydrolase 1</fullName>
        <ecNumber evidence="2">3.4.19.12</ecNumber>
    </recommendedName>
</protein>
<evidence type="ECO:0000256" key="6">
    <source>
        <dbReference type="ARBA" id="ARBA00022807"/>
    </source>
</evidence>
<evidence type="ECO:0000256" key="3">
    <source>
        <dbReference type="ARBA" id="ARBA00022670"/>
    </source>
</evidence>
<keyword evidence="7" id="KW-0175">Coiled coil</keyword>
<evidence type="ECO:0000313" key="9">
    <source>
        <dbReference type="EMBL" id="GKZ26953.1"/>
    </source>
</evidence>
<comment type="caution">
    <text evidence="9">The sequence shown here is derived from an EMBL/GenBank/DDBJ whole genome shotgun (WGS) entry which is preliminary data.</text>
</comment>
<dbReference type="GO" id="GO:0006508">
    <property type="term" value="P:proteolysis"/>
    <property type="evidence" value="ECO:0007669"/>
    <property type="project" value="UniProtKB-KW"/>
</dbReference>
<dbReference type="PANTHER" id="PTHR13367:SF33">
    <property type="entry name" value="P-LOOP CONTAINING NUCLEOSIDE TRIPHOSPHATE HYDROLASE PROTEIN"/>
    <property type="match status" value="1"/>
</dbReference>
<accession>A0A9W5Z0A4</accession>
<evidence type="ECO:0000256" key="1">
    <source>
        <dbReference type="ARBA" id="ARBA00000707"/>
    </source>
</evidence>
<organism evidence="9 10">
    <name type="scientific">Aspergillus brasiliensis</name>
    <dbReference type="NCBI Taxonomy" id="319629"/>
    <lineage>
        <taxon>Eukaryota</taxon>
        <taxon>Fungi</taxon>
        <taxon>Dikarya</taxon>
        <taxon>Ascomycota</taxon>
        <taxon>Pezizomycotina</taxon>
        <taxon>Eurotiomycetes</taxon>
        <taxon>Eurotiomycetidae</taxon>
        <taxon>Eurotiales</taxon>
        <taxon>Aspergillaceae</taxon>
        <taxon>Aspergillus</taxon>
        <taxon>Aspergillus subgen. Circumdati</taxon>
    </lineage>
</organism>
<feature type="non-terminal residue" evidence="9">
    <location>
        <position position="1445"/>
    </location>
</feature>
<keyword evidence="3" id="KW-0645">Protease</keyword>
<name>A0A9W5Z0A4_9EURO</name>
<dbReference type="EMBL" id="BROQ01000172">
    <property type="protein sequence ID" value="GKZ26953.1"/>
    <property type="molecule type" value="Genomic_DNA"/>
</dbReference>
<evidence type="ECO:0000259" key="8">
    <source>
        <dbReference type="Pfam" id="PF20255"/>
    </source>
</evidence>
<keyword evidence="6" id="KW-0788">Thiol protease</keyword>
<evidence type="ECO:0000256" key="5">
    <source>
        <dbReference type="ARBA" id="ARBA00022801"/>
    </source>
</evidence>